<feature type="transmembrane region" description="Helical" evidence="1">
    <location>
        <begin position="33"/>
        <end position="51"/>
    </location>
</feature>
<comment type="caution">
    <text evidence="2">The sequence shown here is derived from an EMBL/GenBank/DDBJ whole genome shotgun (WGS) entry which is preliminary data.</text>
</comment>
<dbReference type="InterPro" id="IPR007165">
    <property type="entry name" value="Phage_holin_4_2"/>
</dbReference>
<reference evidence="2 3" key="1">
    <citation type="journal article" date="2016" name="Nat. Commun.">
        <title>Thousands of microbial genomes shed light on interconnected biogeochemical processes in an aquifer system.</title>
        <authorList>
            <person name="Anantharaman K."/>
            <person name="Brown C.T."/>
            <person name="Hug L.A."/>
            <person name="Sharon I."/>
            <person name="Castelle C.J."/>
            <person name="Probst A.J."/>
            <person name="Thomas B.C."/>
            <person name="Singh A."/>
            <person name="Wilkins M.J."/>
            <person name="Karaoz U."/>
            <person name="Brodie E.L."/>
            <person name="Williams K.H."/>
            <person name="Hubbard S.S."/>
            <person name="Banfield J.F."/>
        </authorList>
    </citation>
    <scope>NUCLEOTIDE SEQUENCE [LARGE SCALE GENOMIC DNA]</scope>
</reference>
<feature type="transmembrane region" description="Helical" evidence="1">
    <location>
        <begin position="58"/>
        <end position="84"/>
    </location>
</feature>
<feature type="transmembrane region" description="Helical" evidence="1">
    <location>
        <begin position="90"/>
        <end position="111"/>
    </location>
</feature>
<dbReference type="AlphaFoldDB" id="A0A1F8F5R0"/>
<protein>
    <recommendedName>
        <fullName evidence="4">Phage holin family protein</fullName>
    </recommendedName>
</protein>
<name>A0A1F8F5R0_9BACT</name>
<dbReference type="Pfam" id="PF04020">
    <property type="entry name" value="Phage_holin_4_2"/>
    <property type="match status" value="1"/>
</dbReference>
<evidence type="ECO:0000313" key="3">
    <source>
        <dbReference type="Proteomes" id="UP000178023"/>
    </source>
</evidence>
<dbReference type="PANTHER" id="PTHR37309:SF1">
    <property type="entry name" value="SLR0284 PROTEIN"/>
    <property type="match status" value="1"/>
</dbReference>
<dbReference type="Proteomes" id="UP000178023">
    <property type="component" value="Unassembled WGS sequence"/>
</dbReference>
<keyword evidence="1" id="KW-1133">Transmembrane helix</keyword>
<evidence type="ECO:0000313" key="2">
    <source>
        <dbReference type="EMBL" id="OGN08472.1"/>
    </source>
</evidence>
<feature type="transmembrane region" description="Helical" evidence="1">
    <location>
        <begin position="7"/>
        <end position="27"/>
    </location>
</feature>
<sequence>MRIIYRILANSIAIYAATLLVPGFYVIGGWTDFLLAGLALGLLNFFVKPILKLVSFPMIVLTLGLFLIIINAIVIWLLGVVLSFVVIDNLISLMFATIIIAVANQLLYSFMDSA</sequence>
<evidence type="ECO:0008006" key="4">
    <source>
        <dbReference type="Google" id="ProtNLM"/>
    </source>
</evidence>
<evidence type="ECO:0000256" key="1">
    <source>
        <dbReference type="SAM" id="Phobius"/>
    </source>
</evidence>
<keyword evidence="1" id="KW-0472">Membrane</keyword>
<gene>
    <name evidence="2" type="ORF">A2750_02010</name>
</gene>
<organism evidence="2 3">
    <name type="scientific">Candidatus Yanofskybacteria bacterium RIFCSPHIGHO2_01_FULL_45_42</name>
    <dbReference type="NCBI Taxonomy" id="1802671"/>
    <lineage>
        <taxon>Bacteria</taxon>
        <taxon>Candidatus Yanofskyibacteriota</taxon>
    </lineage>
</organism>
<accession>A0A1F8F5R0</accession>
<dbReference type="EMBL" id="MGJL01000004">
    <property type="protein sequence ID" value="OGN08472.1"/>
    <property type="molecule type" value="Genomic_DNA"/>
</dbReference>
<proteinExistence type="predicted"/>
<dbReference type="PANTHER" id="PTHR37309">
    <property type="entry name" value="SLR0284 PROTEIN"/>
    <property type="match status" value="1"/>
</dbReference>
<keyword evidence="1" id="KW-0812">Transmembrane</keyword>